<reference evidence="5" key="5">
    <citation type="submission" date="2025-09" db="UniProtKB">
        <authorList>
            <consortium name="Ensembl"/>
        </authorList>
    </citation>
    <scope>IDENTIFICATION</scope>
</reference>
<protein>
    <recommendedName>
        <fullName evidence="4">Peptidase M14 domain-containing protein</fullName>
    </recommendedName>
</protein>
<dbReference type="SUPFAM" id="SSF53187">
    <property type="entry name" value="Zn-dependent exopeptidases"/>
    <property type="match status" value="1"/>
</dbReference>
<evidence type="ECO:0000256" key="3">
    <source>
        <dbReference type="PROSITE-ProRule" id="PRU01379"/>
    </source>
</evidence>
<dbReference type="GeneTree" id="ENSGT00940000173340"/>
<dbReference type="InterPro" id="IPR000834">
    <property type="entry name" value="Peptidase_M14"/>
</dbReference>
<dbReference type="PANTHER" id="PTHR12756">
    <property type="entry name" value="CYTOSOLIC CARBOXYPEPTIDASE"/>
    <property type="match status" value="1"/>
</dbReference>
<dbReference type="GO" id="GO:0008270">
    <property type="term" value="F:zinc ion binding"/>
    <property type="evidence" value="ECO:0007669"/>
    <property type="project" value="InterPro"/>
</dbReference>
<comment type="similarity">
    <text evidence="2 3">Belongs to the peptidase M14 family.</text>
</comment>
<comment type="cofactor">
    <cofactor evidence="1">
        <name>Zn(2+)</name>
        <dbReference type="ChEBI" id="CHEBI:29105"/>
    </cofactor>
</comment>
<reference evidence="5" key="4">
    <citation type="submission" date="2025-08" db="UniProtKB">
        <authorList>
            <consortium name="Ensembl"/>
        </authorList>
    </citation>
    <scope>IDENTIFICATION</scope>
</reference>
<dbReference type="Pfam" id="PF00246">
    <property type="entry name" value="Peptidase_M14"/>
    <property type="match status" value="1"/>
</dbReference>
<evidence type="ECO:0000259" key="4">
    <source>
        <dbReference type="PROSITE" id="PS52035"/>
    </source>
</evidence>
<dbReference type="Ensembl" id="ENSCMIT00000036450.1">
    <property type="protein sequence ID" value="ENSCMIP00000035921.1"/>
    <property type="gene ID" value="ENSCMIG00000015189.1"/>
</dbReference>
<name>A0A4W3J8N0_CALMI</name>
<dbReference type="Gene3D" id="3.40.630.10">
    <property type="entry name" value="Zn peptidases"/>
    <property type="match status" value="1"/>
</dbReference>
<dbReference type="PROSITE" id="PS52035">
    <property type="entry name" value="PEPTIDASE_M14"/>
    <property type="match status" value="1"/>
</dbReference>
<proteinExistence type="inferred from homology"/>
<evidence type="ECO:0000313" key="6">
    <source>
        <dbReference type="Proteomes" id="UP000314986"/>
    </source>
</evidence>
<feature type="domain" description="Peptidase M14" evidence="4">
    <location>
        <begin position="55"/>
        <end position="271"/>
    </location>
</feature>
<evidence type="ECO:0000256" key="2">
    <source>
        <dbReference type="ARBA" id="ARBA00005988"/>
    </source>
</evidence>
<dbReference type="Proteomes" id="UP000314986">
    <property type="component" value="Unassembled WGS sequence"/>
</dbReference>
<dbReference type="InParanoid" id="A0A4W3J8N0"/>
<dbReference type="GO" id="GO:0006508">
    <property type="term" value="P:proteolysis"/>
    <property type="evidence" value="ECO:0007669"/>
    <property type="project" value="InterPro"/>
</dbReference>
<evidence type="ECO:0000256" key="1">
    <source>
        <dbReference type="ARBA" id="ARBA00001947"/>
    </source>
</evidence>
<dbReference type="PANTHER" id="PTHR12756:SF4">
    <property type="entry name" value="PEPTIDASE M14 CARBOXYPEPTIDASE A DOMAIN-CONTAINING PROTEIN"/>
    <property type="match status" value="1"/>
</dbReference>
<keyword evidence="6" id="KW-1185">Reference proteome</keyword>
<evidence type="ECO:0000313" key="5">
    <source>
        <dbReference type="Ensembl" id="ENSCMIP00000035921.1"/>
    </source>
</evidence>
<reference evidence="6" key="2">
    <citation type="journal article" date="2007" name="PLoS Biol.">
        <title>Survey sequencing and comparative analysis of the elephant shark (Callorhinchus milii) genome.</title>
        <authorList>
            <person name="Venkatesh B."/>
            <person name="Kirkness E.F."/>
            <person name="Loh Y.H."/>
            <person name="Halpern A.L."/>
            <person name="Lee A.P."/>
            <person name="Johnson J."/>
            <person name="Dandona N."/>
            <person name="Viswanathan L.D."/>
            <person name="Tay A."/>
            <person name="Venter J.C."/>
            <person name="Strausberg R.L."/>
            <person name="Brenner S."/>
        </authorList>
    </citation>
    <scope>NUCLEOTIDE SEQUENCE [LARGE SCALE GENOMIC DNA]</scope>
</reference>
<dbReference type="AlphaFoldDB" id="A0A4W3J8N0"/>
<reference evidence="6" key="3">
    <citation type="journal article" date="2014" name="Nature">
        <title>Elephant shark genome provides unique insights into gnathostome evolution.</title>
        <authorList>
            <consortium name="International Elephant Shark Genome Sequencing Consortium"/>
            <person name="Venkatesh B."/>
            <person name="Lee A.P."/>
            <person name="Ravi V."/>
            <person name="Maurya A.K."/>
            <person name="Lian M.M."/>
            <person name="Swann J.B."/>
            <person name="Ohta Y."/>
            <person name="Flajnik M.F."/>
            <person name="Sutoh Y."/>
            <person name="Kasahara M."/>
            <person name="Hoon S."/>
            <person name="Gangu V."/>
            <person name="Roy S.W."/>
            <person name="Irimia M."/>
            <person name="Korzh V."/>
            <person name="Kondrychyn I."/>
            <person name="Lim Z.W."/>
            <person name="Tay B.H."/>
            <person name="Tohari S."/>
            <person name="Kong K.W."/>
            <person name="Ho S."/>
            <person name="Lorente-Galdos B."/>
            <person name="Quilez J."/>
            <person name="Marques-Bonet T."/>
            <person name="Raney B.J."/>
            <person name="Ingham P.W."/>
            <person name="Tay A."/>
            <person name="Hillier L.W."/>
            <person name="Minx P."/>
            <person name="Boehm T."/>
            <person name="Wilson R.K."/>
            <person name="Brenner S."/>
            <person name="Warren W.C."/>
        </authorList>
    </citation>
    <scope>NUCLEOTIDE SEQUENCE [LARGE SCALE GENOMIC DNA]</scope>
</reference>
<comment type="caution">
    <text evidence="3">Lacks conserved residue(s) required for the propagation of feature annotation.</text>
</comment>
<accession>A0A4W3J8N0</accession>
<dbReference type="InterPro" id="IPR050821">
    <property type="entry name" value="Cytosolic_carboxypeptidase"/>
</dbReference>
<sequence>MKPLVYSEKDAKERGIGWFRSGHHITYKPLNKKSFYNLLPSTDNKNDSYYLAHCYPYSYTDLKAHLDEITNDQNHLEYFRKEVLCETRAGNSCFLLTITDSTTDKENVEGKLGVVLTARVHPGETQSSWMMKGIVDFLISEERIAKELRQRCVFKIVPMLNPDGVIFPYSTRLIIIPPKPKTIINWSFSIYDCLWDIAVRNWLPRSPTNIQSIHFTVCSVKRFGTSSRREKRYIKCKDYYYQRQTDRVGLRGLCGTKPHSGDTHVPSLTQT</sequence>
<organism evidence="5 6">
    <name type="scientific">Callorhinchus milii</name>
    <name type="common">Ghost shark</name>
    <dbReference type="NCBI Taxonomy" id="7868"/>
    <lineage>
        <taxon>Eukaryota</taxon>
        <taxon>Metazoa</taxon>
        <taxon>Chordata</taxon>
        <taxon>Craniata</taxon>
        <taxon>Vertebrata</taxon>
        <taxon>Chondrichthyes</taxon>
        <taxon>Holocephali</taxon>
        <taxon>Chimaeriformes</taxon>
        <taxon>Callorhinchidae</taxon>
        <taxon>Callorhinchus</taxon>
    </lineage>
</organism>
<dbReference type="GO" id="GO:0004181">
    <property type="term" value="F:metallocarboxypeptidase activity"/>
    <property type="evidence" value="ECO:0007669"/>
    <property type="project" value="InterPro"/>
</dbReference>
<reference evidence="6" key="1">
    <citation type="journal article" date="2006" name="Science">
        <title>Ancient noncoding elements conserved in the human genome.</title>
        <authorList>
            <person name="Venkatesh B."/>
            <person name="Kirkness E.F."/>
            <person name="Loh Y.H."/>
            <person name="Halpern A.L."/>
            <person name="Lee A.P."/>
            <person name="Johnson J."/>
            <person name="Dandona N."/>
            <person name="Viswanathan L.D."/>
            <person name="Tay A."/>
            <person name="Venter J.C."/>
            <person name="Strausberg R.L."/>
            <person name="Brenner S."/>
        </authorList>
    </citation>
    <scope>NUCLEOTIDE SEQUENCE [LARGE SCALE GENOMIC DNA]</scope>
</reference>